<evidence type="ECO:0000259" key="3">
    <source>
        <dbReference type="Pfam" id="PF00849"/>
    </source>
</evidence>
<proteinExistence type="inferred from homology"/>
<dbReference type="GO" id="GO:0006396">
    <property type="term" value="P:RNA processing"/>
    <property type="evidence" value="ECO:0007669"/>
    <property type="project" value="UniProtKB-ARBA"/>
</dbReference>
<comment type="similarity">
    <text evidence="1">Belongs to the pseudouridine synthase RluA family.</text>
</comment>
<reference evidence="4 5" key="1">
    <citation type="journal article" date="2015" name="Nature">
        <title>rRNA introns, odd ribosomes, and small enigmatic genomes across a large radiation of phyla.</title>
        <authorList>
            <person name="Brown C.T."/>
            <person name="Hug L.A."/>
            <person name="Thomas B.C."/>
            <person name="Sharon I."/>
            <person name="Castelle C.J."/>
            <person name="Singh A."/>
            <person name="Wilkins M.J."/>
            <person name="Williams K.H."/>
            <person name="Banfield J.F."/>
        </authorList>
    </citation>
    <scope>NUCLEOTIDE SEQUENCE [LARGE SCALE GENOMIC DNA]</scope>
</reference>
<evidence type="ECO:0000313" key="5">
    <source>
        <dbReference type="Proteomes" id="UP000033870"/>
    </source>
</evidence>
<dbReference type="PANTHER" id="PTHR21600:SF83">
    <property type="entry name" value="PSEUDOURIDYLATE SYNTHASE RPUSD4, MITOCHONDRIAL"/>
    <property type="match status" value="1"/>
</dbReference>
<name>A0A0G2BAT8_9BACT</name>
<keyword evidence="2" id="KW-0413">Isomerase</keyword>
<dbReference type="CDD" id="cd02869">
    <property type="entry name" value="PseudoU_synth_RluA_like"/>
    <property type="match status" value="1"/>
</dbReference>
<dbReference type="Gene3D" id="3.30.2350.10">
    <property type="entry name" value="Pseudouridine synthase"/>
    <property type="match status" value="1"/>
</dbReference>
<dbReference type="InterPro" id="IPR006145">
    <property type="entry name" value="PsdUridine_synth_RsuA/RluA"/>
</dbReference>
<dbReference type="Pfam" id="PF00849">
    <property type="entry name" value="PseudoU_synth_2"/>
    <property type="match status" value="1"/>
</dbReference>
<gene>
    <name evidence="4" type="ORF">UY92_C0005G0031</name>
</gene>
<dbReference type="InterPro" id="IPR020103">
    <property type="entry name" value="PsdUridine_synth_cat_dom_sf"/>
</dbReference>
<organism evidence="4 5">
    <name type="scientific">Candidatus Magasanikbacteria bacterium GW2011_GWA2_56_11</name>
    <dbReference type="NCBI Taxonomy" id="1619044"/>
    <lineage>
        <taxon>Bacteria</taxon>
        <taxon>Candidatus Magasanikiibacteriota</taxon>
    </lineage>
</organism>
<dbReference type="GO" id="GO:0009982">
    <property type="term" value="F:pseudouridine synthase activity"/>
    <property type="evidence" value="ECO:0007669"/>
    <property type="project" value="InterPro"/>
</dbReference>
<dbReference type="PANTHER" id="PTHR21600">
    <property type="entry name" value="MITOCHONDRIAL RNA PSEUDOURIDINE SYNTHASE"/>
    <property type="match status" value="1"/>
</dbReference>
<dbReference type="GO" id="GO:0003723">
    <property type="term" value="F:RNA binding"/>
    <property type="evidence" value="ECO:0007669"/>
    <property type="project" value="InterPro"/>
</dbReference>
<dbReference type="Proteomes" id="UP000033870">
    <property type="component" value="Unassembled WGS sequence"/>
</dbReference>
<evidence type="ECO:0000256" key="1">
    <source>
        <dbReference type="ARBA" id="ARBA00010876"/>
    </source>
</evidence>
<dbReference type="SUPFAM" id="SSF55120">
    <property type="entry name" value="Pseudouridine synthase"/>
    <property type="match status" value="1"/>
</dbReference>
<evidence type="ECO:0000313" key="4">
    <source>
        <dbReference type="EMBL" id="KKW42609.1"/>
    </source>
</evidence>
<dbReference type="InterPro" id="IPR006224">
    <property type="entry name" value="PsdUridine_synth_RluA-like_CS"/>
</dbReference>
<evidence type="ECO:0000256" key="2">
    <source>
        <dbReference type="ARBA" id="ARBA00023235"/>
    </source>
</evidence>
<dbReference type="EMBL" id="LCRX01000005">
    <property type="protein sequence ID" value="KKW42609.1"/>
    <property type="molecule type" value="Genomic_DNA"/>
</dbReference>
<dbReference type="STRING" id="1619044.UY92_C0005G0031"/>
<dbReference type="InterPro" id="IPR050188">
    <property type="entry name" value="RluA_PseudoU_synthase"/>
</dbReference>
<comment type="caution">
    <text evidence="4">The sequence shown here is derived from an EMBL/GenBank/DDBJ whole genome shotgun (WGS) entry which is preliminary data.</text>
</comment>
<feature type="domain" description="Pseudouridine synthase RsuA/RluA-like" evidence="3">
    <location>
        <begin position="27"/>
        <end position="183"/>
    </location>
</feature>
<dbReference type="GO" id="GO:0140098">
    <property type="term" value="F:catalytic activity, acting on RNA"/>
    <property type="evidence" value="ECO:0007669"/>
    <property type="project" value="UniProtKB-ARBA"/>
</dbReference>
<dbReference type="GO" id="GO:0001522">
    <property type="term" value="P:pseudouridine synthesis"/>
    <property type="evidence" value="ECO:0007669"/>
    <property type="project" value="InterPro"/>
</dbReference>
<sequence>MATGRSVRQSVRGFNASRVRVLYEDNHLVAVYKPSGTLVQADSTKDPTLIDEVKYYLKQEHHKPGRVWLGLIHRLDRPVAGIILFAKTSKGAARISEQMRCHTIKKIYHALVIGRPPEPHGTLVHFLKKDPKRNMVQAFTAEQPEALRAELDYELIKAGERFSLLKIQLKTGRPHQIRAQLSAIGCPVVGDVKYGAPEPLPDRSVALAATSLSFELATKAERQTVEIPVPEEWSAYL</sequence>
<dbReference type="AlphaFoldDB" id="A0A0G2BAT8"/>
<dbReference type="PROSITE" id="PS01129">
    <property type="entry name" value="PSI_RLU"/>
    <property type="match status" value="1"/>
</dbReference>
<accession>A0A0G2BAT8</accession>
<protein>
    <recommendedName>
        <fullName evidence="3">Pseudouridine synthase RsuA/RluA-like domain-containing protein</fullName>
    </recommendedName>
</protein>